<sequence>MASETTVKDRAIDETEVALDVDAADPSDSTTTKAARKSAPLRARSSRRRGRLLLGVLLAALVAATGFFGYHYFADSSASGDADRIAVTAIADDYTTKLASFDYRDLNKNREQITAMSTSSFSAKYDEMVKALTEIVSNGQGVATAKASHVAVQSIDGDTATVIAFVDQKATNVVAPTGKDQAYRMVLTMKRDGDTWLVDDVQTV</sequence>
<keyword evidence="4" id="KW-0812">Transmembrane</keyword>
<gene>
    <name evidence="5" type="ORF">RVF87_02645</name>
</gene>
<accession>A0ABZ2U301</accession>
<dbReference type="PANTHER" id="PTHR37042:SF4">
    <property type="entry name" value="OUTER MEMBRANE PROTEIN RV1973"/>
    <property type="match status" value="1"/>
</dbReference>
<organism evidence="5 6">
    <name type="scientific">Gordonia hydrophobica</name>
    <dbReference type="NCBI Taxonomy" id="40516"/>
    <lineage>
        <taxon>Bacteria</taxon>
        <taxon>Bacillati</taxon>
        <taxon>Actinomycetota</taxon>
        <taxon>Actinomycetes</taxon>
        <taxon>Mycobacteriales</taxon>
        <taxon>Gordoniaceae</taxon>
        <taxon>Gordonia</taxon>
    </lineage>
</organism>
<dbReference type="EMBL" id="CP136137">
    <property type="protein sequence ID" value="WYY08002.1"/>
    <property type="molecule type" value="Genomic_DNA"/>
</dbReference>
<evidence type="ECO:0000256" key="3">
    <source>
        <dbReference type="SAM" id="MobiDB-lite"/>
    </source>
</evidence>
<feature type="transmembrane region" description="Helical" evidence="4">
    <location>
        <begin position="52"/>
        <end position="73"/>
    </location>
</feature>
<name>A0ABZ2U301_9ACTN</name>
<protein>
    <recommendedName>
        <fullName evidence="7">Mce-associated membrane protein</fullName>
    </recommendedName>
</protein>
<keyword evidence="4" id="KW-1133">Transmembrane helix</keyword>
<evidence type="ECO:0008006" key="7">
    <source>
        <dbReference type="Google" id="ProtNLM"/>
    </source>
</evidence>
<reference evidence="5 6" key="1">
    <citation type="journal article" date="2023" name="Virus Evol.">
        <title>Computational host range prediction-The good, the bad, and the ugly.</title>
        <authorList>
            <person name="Howell A.A."/>
            <person name="Versoza C.J."/>
            <person name="Pfeifer S.P."/>
        </authorList>
    </citation>
    <scope>NUCLEOTIDE SEQUENCE [LARGE SCALE GENOMIC DNA]</scope>
    <source>
        <strain evidence="5 6">1610/1b</strain>
    </source>
</reference>
<feature type="region of interest" description="Disordered" evidence="3">
    <location>
        <begin position="21"/>
        <end position="42"/>
    </location>
</feature>
<comment type="subcellular location">
    <subcellularLocation>
        <location evidence="1">Membrane</location>
    </subcellularLocation>
</comment>
<evidence type="ECO:0000256" key="4">
    <source>
        <dbReference type="SAM" id="Phobius"/>
    </source>
</evidence>
<evidence type="ECO:0000256" key="1">
    <source>
        <dbReference type="ARBA" id="ARBA00004370"/>
    </source>
</evidence>
<evidence type="ECO:0000256" key="2">
    <source>
        <dbReference type="ARBA" id="ARBA00023136"/>
    </source>
</evidence>
<dbReference type="Proteomes" id="UP001479933">
    <property type="component" value="Chromosome"/>
</dbReference>
<dbReference type="PANTHER" id="PTHR37042">
    <property type="entry name" value="OUTER MEMBRANE PROTEIN RV1973"/>
    <property type="match status" value="1"/>
</dbReference>
<evidence type="ECO:0000313" key="6">
    <source>
        <dbReference type="Proteomes" id="UP001479933"/>
    </source>
</evidence>
<dbReference type="RefSeq" id="WP_066167277.1">
    <property type="nucleotide sequence ID" value="NZ_CP136137.1"/>
</dbReference>
<evidence type="ECO:0000313" key="5">
    <source>
        <dbReference type="EMBL" id="WYY08002.1"/>
    </source>
</evidence>
<proteinExistence type="predicted"/>
<keyword evidence="6" id="KW-1185">Reference proteome</keyword>
<keyword evidence="2 4" id="KW-0472">Membrane</keyword>